<reference evidence="3 4" key="1">
    <citation type="submission" date="2019-02" db="EMBL/GenBank/DDBJ databases">
        <title>Deep-cultivation of Planctomycetes and their phenomic and genomic characterization uncovers novel biology.</title>
        <authorList>
            <person name="Wiegand S."/>
            <person name="Jogler M."/>
            <person name="Boedeker C."/>
            <person name="Pinto D."/>
            <person name="Vollmers J."/>
            <person name="Rivas-Marin E."/>
            <person name="Kohn T."/>
            <person name="Peeters S.H."/>
            <person name="Heuer A."/>
            <person name="Rast P."/>
            <person name="Oberbeckmann S."/>
            <person name="Bunk B."/>
            <person name="Jeske O."/>
            <person name="Meyerdierks A."/>
            <person name="Storesund J.E."/>
            <person name="Kallscheuer N."/>
            <person name="Luecker S."/>
            <person name="Lage O.M."/>
            <person name="Pohl T."/>
            <person name="Merkel B.J."/>
            <person name="Hornburger P."/>
            <person name="Mueller R.-W."/>
            <person name="Bruemmer F."/>
            <person name="Labrenz M."/>
            <person name="Spormann A.M."/>
            <person name="Op Den Camp H."/>
            <person name="Overmann J."/>
            <person name="Amann R."/>
            <person name="Jetten M.S.M."/>
            <person name="Mascher T."/>
            <person name="Medema M.H."/>
            <person name="Devos D.P."/>
            <person name="Kaster A.-K."/>
            <person name="Ovreas L."/>
            <person name="Rohde M."/>
            <person name="Galperin M.Y."/>
            <person name="Jogler C."/>
        </authorList>
    </citation>
    <scope>NUCLEOTIDE SEQUENCE [LARGE SCALE GENOMIC DNA]</scope>
    <source>
        <strain evidence="3 4">Pla52o</strain>
    </source>
</reference>
<dbReference type="GO" id="GO:0000166">
    <property type="term" value="F:nucleotide binding"/>
    <property type="evidence" value="ECO:0007669"/>
    <property type="project" value="InterPro"/>
</dbReference>
<evidence type="ECO:0000313" key="3">
    <source>
        <dbReference type="EMBL" id="TWU10295.1"/>
    </source>
</evidence>
<comment type="caution">
    <text evidence="3">The sequence shown here is derived from an EMBL/GenBank/DDBJ whole genome shotgun (WGS) entry which is preliminary data.</text>
</comment>
<dbReference type="EMBL" id="SJPT01000020">
    <property type="protein sequence ID" value="TWU10295.1"/>
    <property type="molecule type" value="Genomic_DNA"/>
</dbReference>
<evidence type="ECO:0000259" key="2">
    <source>
        <dbReference type="Pfam" id="PF01408"/>
    </source>
</evidence>
<dbReference type="RefSeq" id="WP_197169552.1">
    <property type="nucleotide sequence ID" value="NZ_SJPT01000020.1"/>
</dbReference>
<accession>A0A5C6BDK2</accession>
<feature type="signal peptide" evidence="1">
    <location>
        <begin position="1"/>
        <end position="24"/>
    </location>
</feature>
<feature type="chain" id="PRO_5023022605" evidence="1">
    <location>
        <begin position="25"/>
        <end position="346"/>
    </location>
</feature>
<feature type="domain" description="Gfo/Idh/MocA-like oxidoreductase N-terminal" evidence="2">
    <location>
        <begin position="85"/>
        <end position="166"/>
    </location>
</feature>
<organism evidence="3 4">
    <name type="scientific">Novipirellula galeiformis</name>
    <dbReference type="NCBI Taxonomy" id="2528004"/>
    <lineage>
        <taxon>Bacteria</taxon>
        <taxon>Pseudomonadati</taxon>
        <taxon>Planctomycetota</taxon>
        <taxon>Planctomycetia</taxon>
        <taxon>Pirellulales</taxon>
        <taxon>Pirellulaceae</taxon>
        <taxon>Novipirellula</taxon>
    </lineage>
</organism>
<evidence type="ECO:0000256" key="1">
    <source>
        <dbReference type="SAM" id="SignalP"/>
    </source>
</evidence>
<dbReference type="Gene3D" id="3.40.50.720">
    <property type="entry name" value="NAD(P)-binding Rossmann-like Domain"/>
    <property type="match status" value="1"/>
</dbReference>
<dbReference type="InterPro" id="IPR036291">
    <property type="entry name" value="NAD(P)-bd_dom_sf"/>
</dbReference>
<dbReference type="Pfam" id="PF01408">
    <property type="entry name" value="GFO_IDH_MocA"/>
    <property type="match status" value="1"/>
</dbReference>
<gene>
    <name evidence="3" type="ORF">Pla52o_57510</name>
</gene>
<sequence length="346" mass="37572" precursor="true">MMKRNVWLLCLAVVFASLPSVGRADDGDRGDDEEPVFRLGMIGLDTSHVIAFTRYLNNPKNKTGCRVVAGFPGGSPDFPASANRVEKFTEQLRDQHGLEIVNSIEQLCEKVDGILLESVDGRPHLDQAKIVIQAGKPLWVDKPVTDNLADVIELFRLAKENNVPCWSSSAARYYEGVAGAQDNEELGQIVACDVFGSSSWAEFHPSLYLYGIHAVEPLFTVLGTGCETVQRIKTDRVDTVIGLWTGGRVGTFRDLRGGKADFTTIIYGKNKMVTAKSSGYAPLLKQIVEFFKTGNPPVSAEETIEIYAFMSAADESQAQGGAPVSVAKLIEQARGGQAQGEQAQGE</sequence>
<name>A0A5C6BDK2_9BACT</name>
<dbReference type="Proteomes" id="UP000316304">
    <property type="component" value="Unassembled WGS sequence"/>
</dbReference>
<proteinExistence type="predicted"/>
<protein>
    <submittedName>
        <fullName evidence="3">Oxidoreductase family, NAD-binding Rossmann fold</fullName>
    </submittedName>
</protein>
<keyword evidence="4" id="KW-1185">Reference proteome</keyword>
<dbReference type="AlphaFoldDB" id="A0A5C6BDK2"/>
<evidence type="ECO:0000313" key="4">
    <source>
        <dbReference type="Proteomes" id="UP000316304"/>
    </source>
</evidence>
<keyword evidence="1" id="KW-0732">Signal</keyword>
<dbReference type="InterPro" id="IPR000683">
    <property type="entry name" value="Gfo/Idh/MocA-like_OxRdtase_N"/>
</dbReference>
<dbReference type="SUPFAM" id="SSF51735">
    <property type="entry name" value="NAD(P)-binding Rossmann-fold domains"/>
    <property type="match status" value="1"/>
</dbReference>